<evidence type="ECO:0000256" key="1">
    <source>
        <dbReference type="SAM" id="MobiDB-lite"/>
    </source>
</evidence>
<keyword evidence="3" id="KW-1185">Reference proteome</keyword>
<proteinExistence type="predicted"/>
<evidence type="ECO:0000313" key="2">
    <source>
        <dbReference type="EMBL" id="MCI69548.1"/>
    </source>
</evidence>
<name>A0A392U931_9FABA</name>
<comment type="caution">
    <text evidence="2">The sequence shown here is derived from an EMBL/GenBank/DDBJ whole genome shotgun (WGS) entry which is preliminary data.</text>
</comment>
<reference evidence="2 3" key="1">
    <citation type="journal article" date="2018" name="Front. Plant Sci.">
        <title>Red Clover (Trifolium pratense) and Zigzag Clover (T. medium) - A Picture of Genomic Similarities and Differences.</title>
        <authorList>
            <person name="Dluhosova J."/>
            <person name="Istvanek J."/>
            <person name="Nedelnik J."/>
            <person name="Repkova J."/>
        </authorList>
    </citation>
    <scope>NUCLEOTIDE SEQUENCE [LARGE SCALE GENOMIC DNA]</scope>
    <source>
        <strain evidence="3">cv. 10/8</strain>
        <tissue evidence="2">Leaf</tissue>
    </source>
</reference>
<dbReference type="Proteomes" id="UP000265520">
    <property type="component" value="Unassembled WGS sequence"/>
</dbReference>
<accession>A0A392U931</accession>
<dbReference type="AlphaFoldDB" id="A0A392U931"/>
<feature type="non-terminal residue" evidence="2">
    <location>
        <position position="1"/>
    </location>
</feature>
<protein>
    <submittedName>
        <fullName evidence="2">Uncharacterized protein</fullName>
    </submittedName>
</protein>
<organism evidence="2 3">
    <name type="scientific">Trifolium medium</name>
    <dbReference type="NCBI Taxonomy" id="97028"/>
    <lineage>
        <taxon>Eukaryota</taxon>
        <taxon>Viridiplantae</taxon>
        <taxon>Streptophyta</taxon>
        <taxon>Embryophyta</taxon>
        <taxon>Tracheophyta</taxon>
        <taxon>Spermatophyta</taxon>
        <taxon>Magnoliopsida</taxon>
        <taxon>eudicotyledons</taxon>
        <taxon>Gunneridae</taxon>
        <taxon>Pentapetalae</taxon>
        <taxon>rosids</taxon>
        <taxon>fabids</taxon>
        <taxon>Fabales</taxon>
        <taxon>Fabaceae</taxon>
        <taxon>Papilionoideae</taxon>
        <taxon>50 kb inversion clade</taxon>
        <taxon>NPAAA clade</taxon>
        <taxon>Hologalegina</taxon>
        <taxon>IRL clade</taxon>
        <taxon>Trifolieae</taxon>
        <taxon>Trifolium</taxon>
    </lineage>
</organism>
<dbReference type="EMBL" id="LXQA010758685">
    <property type="protein sequence ID" value="MCI69548.1"/>
    <property type="molecule type" value="Genomic_DNA"/>
</dbReference>
<evidence type="ECO:0000313" key="3">
    <source>
        <dbReference type="Proteomes" id="UP000265520"/>
    </source>
</evidence>
<feature type="region of interest" description="Disordered" evidence="1">
    <location>
        <begin position="1"/>
        <end position="33"/>
    </location>
</feature>
<sequence length="64" mass="7216">HQKNIQENKPMLRAAQTTPARRASHRKTDRNMTTSLRAAQTTLHVAQVTGMNKHDCPKLARRAA</sequence>